<dbReference type="GO" id="GO:0008270">
    <property type="term" value="F:zinc ion binding"/>
    <property type="evidence" value="ECO:0007669"/>
    <property type="project" value="UniProtKB-KW"/>
</dbReference>
<reference evidence="4 5" key="1">
    <citation type="submission" date="2019-05" db="EMBL/GenBank/DDBJ databases">
        <title>Another draft genome of Portunus trituberculatus and its Hox gene families provides insights of decapod evolution.</title>
        <authorList>
            <person name="Jeong J.-H."/>
            <person name="Song I."/>
            <person name="Kim S."/>
            <person name="Choi T."/>
            <person name="Kim D."/>
            <person name="Ryu S."/>
            <person name="Kim W."/>
        </authorList>
    </citation>
    <scope>NUCLEOTIDE SEQUENCE [LARGE SCALE GENOMIC DNA]</scope>
    <source>
        <tissue evidence="4">Muscle</tissue>
    </source>
</reference>
<dbReference type="AlphaFoldDB" id="A0A5B7CSD1"/>
<accession>A0A5B7CSD1</accession>
<dbReference type="OrthoDB" id="6368174at2759"/>
<keyword evidence="1" id="KW-0862">Zinc</keyword>
<evidence type="ECO:0000256" key="1">
    <source>
        <dbReference type="PROSITE-ProRule" id="PRU00042"/>
    </source>
</evidence>
<gene>
    <name evidence="4" type="ORF">E2C01_005382</name>
</gene>
<name>A0A5B7CSD1_PORTR</name>
<dbReference type="PROSITE" id="PS00028">
    <property type="entry name" value="ZINC_FINGER_C2H2_1"/>
    <property type="match status" value="2"/>
</dbReference>
<feature type="domain" description="C2H2-type" evidence="3">
    <location>
        <begin position="337"/>
        <end position="365"/>
    </location>
</feature>
<comment type="caution">
    <text evidence="4">The sequence shown here is derived from an EMBL/GenBank/DDBJ whole genome shotgun (WGS) entry which is preliminary data.</text>
</comment>
<organism evidence="4 5">
    <name type="scientific">Portunus trituberculatus</name>
    <name type="common">Swimming crab</name>
    <name type="synonym">Neptunus trituberculatus</name>
    <dbReference type="NCBI Taxonomy" id="210409"/>
    <lineage>
        <taxon>Eukaryota</taxon>
        <taxon>Metazoa</taxon>
        <taxon>Ecdysozoa</taxon>
        <taxon>Arthropoda</taxon>
        <taxon>Crustacea</taxon>
        <taxon>Multicrustacea</taxon>
        <taxon>Malacostraca</taxon>
        <taxon>Eumalacostraca</taxon>
        <taxon>Eucarida</taxon>
        <taxon>Decapoda</taxon>
        <taxon>Pleocyemata</taxon>
        <taxon>Brachyura</taxon>
        <taxon>Eubrachyura</taxon>
        <taxon>Portunoidea</taxon>
        <taxon>Portunidae</taxon>
        <taxon>Portuninae</taxon>
        <taxon>Portunus</taxon>
    </lineage>
</organism>
<evidence type="ECO:0000313" key="4">
    <source>
        <dbReference type="EMBL" id="MPC12677.1"/>
    </source>
</evidence>
<proteinExistence type="predicted"/>
<keyword evidence="1" id="KW-0479">Metal-binding</keyword>
<feature type="compositionally biased region" description="Basic and acidic residues" evidence="2">
    <location>
        <begin position="214"/>
        <end position="227"/>
    </location>
</feature>
<feature type="compositionally biased region" description="Basic and acidic residues" evidence="2">
    <location>
        <begin position="189"/>
        <end position="200"/>
    </location>
</feature>
<dbReference type="EMBL" id="VSRR010000230">
    <property type="protein sequence ID" value="MPC12677.1"/>
    <property type="molecule type" value="Genomic_DNA"/>
</dbReference>
<keyword evidence="5" id="KW-1185">Reference proteome</keyword>
<dbReference type="Proteomes" id="UP000324222">
    <property type="component" value="Unassembled WGS sequence"/>
</dbReference>
<keyword evidence="1" id="KW-0863">Zinc-finger</keyword>
<dbReference type="InterPro" id="IPR013087">
    <property type="entry name" value="Znf_C2H2_type"/>
</dbReference>
<feature type="region of interest" description="Disordered" evidence="2">
    <location>
        <begin position="170"/>
        <end position="243"/>
    </location>
</feature>
<dbReference type="PROSITE" id="PS50157">
    <property type="entry name" value="ZINC_FINGER_C2H2_2"/>
    <property type="match status" value="1"/>
</dbReference>
<sequence length="580" mass="65848">MAPVEDASTCYICNDKRRTADTDAAVTPTRSPADSETLKDTLIRALSHGHVEDLMSESEKESRISSGVCVVSLNSGCDGGLEAVSDRVVDDHVVICRRCTGLLKDFEHHERTAGKIAQDIRRFLMRQMEAPEEDVSGVILAANHRAQSSVKKTVGRTHSERQGIMAALRALRKSGMTDSKRRGRKRKKDLASEGMKIEEEEKKEEDEGNVVKNTEMKEETNGEERQQEATSARQSQRIQRRREDGLVMRWGDAMYENEDEDKSGEDTFSDCSSDALFKDQPYVRRGRGRKVTRVVRSMSPGRAEYEMGIRLQCPFCLRYYIPMSSRMHGCTSYKNQLRCHTCNVFFTTYIRLERHLEVIHLKQKKFACPTEGCNFTCIAEATLIIHKHFHVIESFSGGNSKEAQSAQQKETEQKTVNNEEVIVLDDEHDAPKIADRVSFLLDEKSFLSDGHHLHITTHKVPKDAEDDCKILHFQGNEKNDNPSCLSDRWETSTLSLDKGECETLRKSNLVLECPICDITLASTKSYQEHVQEVHHIQVVTKIIDEDGTVKESQSSEPLTRTVKKYYRVKKNFIVAPKGLD</sequence>
<evidence type="ECO:0000259" key="3">
    <source>
        <dbReference type="PROSITE" id="PS50157"/>
    </source>
</evidence>
<dbReference type="SMART" id="SM00355">
    <property type="entry name" value="ZnF_C2H2"/>
    <property type="match status" value="3"/>
</dbReference>
<evidence type="ECO:0000313" key="5">
    <source>
        <dbReference type="Proteomes" id="UP000324222"/>
    </source>
</evidence>
<protein>
    <recommendedName>
        <fullName evidence="3">C2H2-type domain-containing protein</fullName>
    </recommendedName>
</protein>
<evidence type="ECO:0000256" key="2">
    <source>
        <dbReference type="SAM" id="MobiDB-lite"/>
    </source>
</evidence>